<dbReference type="InterPro" id="IPR028042">
    <property type="entry name" value="DUF4639"/>
</dbReference>
<protein>
    <submittedName>
        <fullName evidence="2">Uncharacterized protein</fullName>
    </submittedName>
</protein>
<gene>
    <name evidence="2" type="ORF">Q7C36_010431</name>
</gene>
<feature type="compositionally biased region" description="Basic and acidic residues" evidence="1">
    <location>
        <begin position="192"/>
        <end position="202"/>
    </location>
</feature>
<accession>A0AA88MUP8</accession>
<proteinExistence type="predicted"/>
<comment type="caution">
    <text evidence="2">The sequence shown here is derived from an EMBL/GenBank/DDBJ whole genome shotgun (WGS) entry which is preliminary data.</text>
</comment>
<feature type="region of interest" description="Disordered" evidence="1">
    <location>
        <begin position="164"/>
        <end position="222"/>
    </location>
</feature>
<dbReference type="EMBL" id="JAVHJS010000010">
    <property type="protein sequence ID" value="KAK2845577.1"/>
    <property type="molecule type" value="Genomic_DNA"/>
</dbReference>
<evidence type="ECO:0000313" key="3">
    <source>
        <dbReference type="Proteomes" id="UP001187315"/>
    </source>
</evidence>
<dbReference type="Proteomes" id="UP001187315">
    <property type="component" value="Unassembled WGS sequence"/>
</dbReference>
<name>A0AA88MUP8_TACVA</name>
<dbReference type="Pfam" id="PF15479">
    <property type="entry name" value="DUF4639"/>
    <property type="match status" value="1"/>
</dbReference>
<evidence type="ECO:0000313" key="2">
    <source>
        <dbReference type="EMBL" id="KAK2845577.1"/>
    </source>
</evidence>
<keyword evidence="3" id="KW-1185">Reference proteome</keyword>
<reference evidence="2" key="1">
    <citation type="submission" date="2023-08" db="EMBL/GenBank/DDBJ databases">
        <title>Pelteobagrus vachellii genome.</title>
        <authorList>
            <person name="Liu H."/>
        </authorList>
    </citation>
    <scope>NUCLEOTIDE SEQUENCE</scope>
    <source>
        <strain evidence="2">PRFRI_2022a</strain>
        <tissue evidence="2">Muscle</tissue>
    </source>
</reference>
<organism evidence="2 3">
    <name type="scientific">Tachysurus vachellii</name>
    <name type="common">Darkbarbel catfish</name>
    <name type="synonym">Pelteobagrus vachellii</name>
    <dbReference type="NCBI Taxonomy" id="175792"/>
    <lineage>
        <taxon>Eukaryota</taxon>
        <taxon>Metazoa</taxon>
        <taxon>Chordata</taxon>
        <taxon>Craniata</taxon>
        <taxon>Vertebrata</taxon>
        <taxon>Euteleostomi</taxon>
        <taxon>Actinopterygii</taxon>
        <taxon>Neopterygii</taxon>
        <taxon>Teleostei</taxon>
        <taxon>Ostariophysi</taxon>
        <taxon>Siluriformes</taxon>
        <taxon>Bagridae</taxon>
        <taxon>Tachysurus</taxon>
    </lineage>
</organism>
<dbReference type="AlphaFoldDB" id="A0AA88MUP8"/>
<dbReference type="PANTHER" id="PTHR34438">
    <property type="entry name" value="SI:DKEY-97L20.6"/>
    <property type="match status" value="1"/>
</dbReference>
<sequence length="222" mass="25068">MSRNTSKTRAEKGRVTSAQPPPPTQAEDEEDSVDPGCLAKSELLMMRAHEEGEEIVADILEELMTYALEKSYEVYLKKQIIPFTVTWAKNTMFQLAKCKYLMHDEGDDVDTTSILKEETAPAPSLPDSWAEGCVPVIKISNHLQMVKIDAHKADVKETLKIQEAPSINQTEAPLRKPRRNNRSMKVIPASHAKIELERKPHPPETPSSKKLRPPETQNILQY</sequence>
<evidence type="ECO:0000256" key="1">
    <source>
        <dbReference type="SAM" id="MobiDB-lite"/>
    </source>
</evidence>
<feature type="region of interest" description="Disordered" evidence="1">
    <location>
        <begin position="1"/>
        <end position="35"/>
    </location>
</feature>
<dbReference type="PANTHER" id="PTHR34438:SF1">
    <property type="entry name" value="CHROMOSOME 2 OPEN READING FRAME 81"/>
    <property type="match status" value="1"/>
</dbReference>